<accession>A0A6J7HAD6</accession>
<dbReference type="EMBL" id="CAFBMX010000001">
    <property type="protein sequence ID" value="CAB4913515.1"/>
    <property type="molecule type" value="Genomic_DNA"/>
</dbReference>
<organism evidence="2">
    <name type="scientific">freshwater metagenome</name>
    <dbReference type="NCBI Taxonomy" id="449393"/>
    <lineage>
        <taxon>unclassified sequences</taxon>
        <taxon>metagenomes</taxon>
        <taxon>ecological metagenomes</taxon>
    </lineage>
</organism>
<proteinExistence type="predicted"/>
<keyword evidence="1" id="KW-0812">Transmembrane</keyword>
<evidence type="ECO:0000256" key="1">
    <source>
        <dbReference type="SAM" id="Phobius"/>
    </source>
</evidence>
<sequence length="320" mass="32237">MSAALDNLISPAVLFFALGAFAAWVRSDVALPRPVAQALGIYLMAAIGFKGGVQLREAGIDGEALLGLAAGLVLGMTLPVIAFALLCRFTPVDRTNAGAIAAHYGSVSLVTFGAALTLLEAVGEPTSGYMPAVLALMEAPAIAVGVLLARRSGAPGGALGAQVREAVTSGSVLVLIGATVIGVVLGTEGRNDLDGFFIAPFAGVLALYLLDMGLLAFGRIGALRLAGWRLVAFALYMPLVGGTVGALLGWAIGMDAGDVALLATLAASASYIAAPAAMRIALPEADPGLSMPLVLAVTFPLNLIAGIPLYLAFARLLTGG</sequence>
<reference evidence="2" key="1">
    <citation type="submission" date="2020-05" db="EMBL/GenBank/DDBJ databases">
        <authorList>
            <person name="Chiriac C."/>
            <person name="Salcher M."/>
            <person name="Ghai R."/>
            <person name="Kavagutti S V."/>
        </authorList>
    </citation>
    <scope>NUCLEOTIDE SEQUENCE</scope>
</reference>
<feature type="transmembrane region" description="Helical" evidence="1">
    <location>
        <begin position="197"/>
        <end position="218"/>
    </location>
</feature>
<protein>
    <submittedName>
        <fullName evidence="2">Unannotated protein</fullName>
    </submittedName>
</protein>
<name>A0A6J7HAD6_9ZZZZ</name>
<dbReference type="PANTHER" id="PTHR40400:SF1">
    <property type="entry name" value="SLR1512 PROTEIN"/>
    <property type="match status" value="1"/>
</dbReference>
<feature type="transmembrane region" description="Helical" evidence="1">
    <location>
        <begin position="230"/>
        <end position="253"/>
    </location>
</feature>
<keyword evidence="1" id="KW-1133">Transmembrane helix</keyword>
<feature type="transmembrane region" description="Helical" evidence="1">
    <location>
        <begin position="128"/>
        <end position="149"/>
    </location>
</feature>
<feature type="transmembrane region" description="Helical" evidence="1">
    <location>
        <begin position="259"/>
        <end position="281"/>
    </location>
</feature>
<dbReference type="AlphaFoldDB" id="A0A6J7HAD6"/>
<feature type="transmembrane region" description="Helical" evidence="1">
    <location>
        <begin position="293"/>
        <end position="313"/>
    </location>
</feature>
<dbReference type="PANTHER" id="PTHR40400">
    <property type="entry name" value="SLR1512 PROTEIN"/>
    <property type="match status" value="1"/>
</dbReference>
<keyword evidence="1" id="KW-0472">Membrane</keyword>
<gene>
    <name evidence="2" type="ORF">UFOPK3674_00073</name>
</gene>
<feature type="transmembrane region" description="Helical" evidence="1">
    <location>
        <begin position="64"/>
        <end position="87"/>
    </location>
</feature>
<evidence type="ECO:0000313" key="2">
    <source>
        <dbReference type="EMBL" id="CAB4913515.1"/>
    </source>
</evidence>
<feature type="transmembrane region" description="Helical" evidence="1">
    <location>
        <begin position="161"/>
        <end position="185"/>
    </location>
</feature>
<dbReference type="InterPro" id="IPR010293">
    <property type="entry name" value="Sbt_1"/>
</dbReference>
<feature type="transmembrane region" description="Helical" evidence="1">
    <location>
        <begin position="99"/>
        <end position="122"/>
    </location>
</feature>
<dbReference type="Pfam" id="PF05982">
    <property type="entry name" value="Sbt_1"/>
    <property type="match status" value="1"/>
</dbReference>